<evidence type="ECO:0000313" key="1">
    <source>
        <dbReference type="EMBL" id="MBO8459146.1"/>
    </source>
</evidence>
<protein>
    <submittedName>
        <fullName evidence="1">Uncharacterized protein</fullName>
    </submittedName>
</protein>
<accession>A0A9D9HSM6</accession>
<evidence type="ECO:0000313" key="2">
    <source>
        <dbReference type="Proteomes" id="UP000823641"/>
    </source>
</evidence>
<name>A0A9D9HSM6_9BACT</name>
<dbReference type="PROSITE" id="PS51257">
    <property type="entry name" value="PROKAR_LIPOPROTEIN"/>
    <property type="match status" value="1"/>
</dbReference>
<dbReference type="AlphaFoldDB" id="A0A9D9HSM6"/>
<dbReference type="Gene3D" id="3.20.20.190">
    <property type="entry name" value="Phosphatidylinositol (PI) phosphodiesterase"/>
    <property type="match status" value="1"/>
</dbReference>
<organism evidence="1 2">
    <name type="scientific">Candidatus Gallipaludibacter merdavium</name>
    <dbReference type="NCBI Taxonomy" id="2840839"/>
    <lineage>
        <taxon>Bacteria</taxon>
        <taxon>Pseudomonadati</taxon>
        <taxon>Bacteroidota</taxon>
        <taxon>Bacteroidia</taxon>
        <taxon>Bacteroidales</taxon>
        <taxon>Candidatus Gallipaludibacter</taxon>
    </lineage>
</organism>
<proteinExistence type="predicted"/>
<sequence length="778" mass="86207">MKKIAYSLFAAAFVALSGCQDDVVVEEPVVPAQTGDEITFGSSLENTGVDTRTVYGDEPVNGAYPVYWEADGSDQISIYCPEAAQGKVVSYKVTPQNPNEMYDGSQGDQSKSLYVTKVNSEEAGLQWGSNDKTHHFSAFYPASGILGNQDGKLKGFIPVEQDPVEWKMETNEAGGKTYTGVANTDYAFMWAYNTHNPQDGGDVPLIFKPWVTILDVEINGPATAGEKIKMSSVQLRSLSNETLTGEFLIDFNPVEDNEKNAPVYEAVDDVSSTRNQISIEFYANEIKDEDRGGTTEKFNNYITLEHNDKIVVRFYLLPKDVNYDTSIEGRNDLQIRVTPFNSAVLTRTLNAQDGSQTGGILAHKVNKVILPSVSNEGPNYWMSSLDPNIFITELSLPGSKMSYQTRDNVDGWNAVYYQSLSISEQIQNGIRAFQIQTASTDAGTGLSSDALEQDLYMTVAGNKRNIRFKEIVEEIATGLKAAETAGRNNEYAFILLTPSLDACDGYNHWNGGADWTFVPGKQAWMDAIRNELAFMAEYEDTYRIYTGEITPNTTIDNVKGHVIIKVNYNDDEMANHLNESDRIPAMFAQWGTRNDISLDFTETDAYAINAMRWGTSYNASSSDLQWFYHEATPVGYNGASGGDYGEPSTVKIANIEDMWNRSIEYYSQNEYHNIWYLNDLGGCYVNGGYSSGETQGGVDAWTEFIGPYATDLLQNRNADATLGIVLMNQVSDDPNAYTSNLVQTIINNNFNFQLRTSGSSEAKTYSIPARASSNGWDE</sequence>
<dbReference type="SUPFAM" id="SSF51695">
    <property type="entry name" value="PLC-like phosphodiesterases"/>
    <property type="match status" value="1"/>
</dbReference>
<dbReference type="InterPro" id="IPR017946">
    <property type="entry name" value="PLC-like_Pdiesterase_TIM-brl"/>
</dbReference>
<reference evidence="1" key="1">
    <citation type="submission" date="2020-10" db="EMBL/GenBank/DDBJ databases">
        <authorList>
            <person name="Gilroy R."/>
        </authorList>
    </citation>
    <scope>NUCLEOTIDE SEQUENCE</scope>
    <source>
        <strain evidence="1">G3-3990</strain>
    </source>
</reference>
<reference evidence="1" key="2">
    <citation type="journal article" date="2021" name="PeerJ">
        <title>Extensive microbial diversity within the chicken gut microbiome revealed by metagenomics and culture.</title>
        <authorList>
            <person name="Gilroy R."/>
            <person name="Ravi A."/>
            <person name="Getino M."/>
            <person name="Pursley I."/>
            <person name="Horton D.L."/>
            <person name="Alikhan N.F."/>
            <person name="Baker D."/>
            <person name="Gharbi K."/>
            <person name="Hall N."/>
            <person name="Watson M."/>
            <person name="Adriaenssens E.M."/>
            <person name="Foster-Nyarko E."/>
            <person name="Jarju S."/>
            <person name="Secka A."/>
            <person name="Antonio M."/>
            <person name="Oren A."/>
            <person name="Chaudhuri R.R."/>
            <person name="La Ragione R."/>
            <person name="Hildebrand F."/>
            <person name="Pallen M.J."/>
        </authorList>
    </citation>
    <scope>NUCLEOTIDE SEQUENCE</scope>
    <source>
        <strain evidence="1">G3-3990</strain>
    </source>
</reference>
<gene>
    <name evidence="1" type="ORF">IAA73_02280</name>
</gene>
<comment type="caution">
    <text evidence="1">The sequence shown here is derived from an EMBL/GenBank/DDBJ whole genome shotgun (WGS) entry which is preliminary data.</text>
</comment>
<dbReference type="Proteomes" id="UP000823641">
    <property type="component" value="Unassembled WGS sequence"/>
</dbReference>
<dbReference type="EMBL" id="JADIMG010000025">
    <property type="protein sequence ID" value="MBO8459146.1"/>
    <property type="molecule type" value="Genomic_DNA"/>
</dbReference>
<dbReference type="GO" id="GO:0008081">
    <property type="term" value="F:phosphoric diester hydrolase activity"/>
    <property type="evidence" value="ECO:0007669"/>
    <property type="project" value="InterPro"/>
</dbReference>
<dbReference type="GO" id="GO:0006629">
    <property type="term" value="P:lipid metabolic process"/>
    <property type="evidence" value="ECO:0007669"/>
    <property type="project" value="InterPro"/>
</dbReference>